<comment type="catalytic activity">
    <reaction evidence="5">
        <text>a quinone + NADH + 5 H(+)(in) = a quinol + NAD(+) + 4 H(+)(out)</text>
        <dbReference type="Rhea" id="RHEA:57888"/>
        <dbReference type="ChEBI" id="CHEBI:15378"/>
        <dbReference type="ChEBI" id="CHEBI:24646"/>
        <dbReference type="ChEBI" id="CHEBI:57540"/>
        <dbReference type="ChEBI" id="CHEBI:57945"/>
        <dbReference type="ChEBI" id="CHEBI:132124"/>
    </reaction>
</comment>
<dbReference type="EMBL" id="NMVO01000007">
    <property type="protein sequence ID" value="OYO15969.1"/>
    <property type="molecule type" value="Genomic_DNA"/>
</dbReference>
<keyword evidence="5" id="KW-0874">Quinone</keyword>
<evidence type="ECO:0000256" key="6">
    <source>
        <dbReference type="RuleBase" id="RU000320"/>
    </source>
</evidence>
<dbReference type="HAMAP" id="MF_00445">
    <property type="entry name" value="NDH1_NuoN_1"/>
    <property type="match status" value="1"/>
</dbReference>
<comment type="caution">
    <text evidence="8">The sequence shown here is derived from an EMBL/GenBank/DDBJ whole genome shotgun (WGS) entry which is preliminary data.</text>
</comment>
<feature type="transmembrane region" description="Helical" evidence="5">
    <location>
        <begin position="444"/>
        <end position="464"/>
    </location>
</feature>
<feature type="transmembrane region" description="Helical" evidence="5">
    <location>
        <begin position="136"/>
        <end position="153"/>
    </location>
</feature>
<reference evidence="8 9" key="1">
    <citation type="submission" date="2017-07" db="EMBL/GenBank/DDBJ databases">
        <title>Draft whole genome sequences of clinical Proprionibacteriaceae strains.</title>
        <authorList>
            <person name="Bernier A.-M."/>
            <person name="Bernard K."/>
            <person name="Domingo M.-C."/>
        </authorList>
    </citation>
    <scope>NUCLEOTIDE SEQUENCE [LARGE SCALE GENOMIC DNA]</scope>
    <source>
        <strain evidence="8 9">NML 030167</strain>
    </source>
</reference>
<dbReference type="Proteomes" id="UP000215896">
    <property type="component" value="Unassembled WGS sequence"/>
</dbReference>
<evidence type="ECO:0000256" key="5">
    <source>
        <dbReference type="HAMAP-Rule" id="MF_00445"/>
    </source>
</evidence>
<evidence type="ECO:0000259" key="7">
    <source>
        <dbReference type="Pfam" id="PF00361"/>
    </source>
</evidence>
<comment type="similarity">
    <text evidence="5">Belongs to the complex I subunit 2 family.</text>
</comment>
<keyword evidence="2 5" id="KW-0812">Transmembrane</keyword>
<sequence length="521" mass="54498">MTGYPPSVEYLHIAPLIAVFVGACLGVGLEAFLPRGKRAVPQIVLALVSMLVALAFTIYIWSRGDGLIGALGSVALDGPTFFIWAVLLVLTILTLAVFAERRIGGGATGFTPQAASVPGTPAEQAAIEARLEHTEIYPLLLFALTGMMLFPASNDLLTMFVALEIMSLPLYLMCGMARRRRLLSQEAALKYFLLGALSSAFFLYGTALIYGYAGGFTLREISDSLATGAAGSPALLLGGMGLLTIGLLFKVGAVPFHSWTPDVYQGAPTPVTGFMAACTKIAAVGALLRVLFVAFGGARWDWQPLLAAVAVLTMAVGSLLAITQTDIKRMLAYSSIAHAGFLLTAITGAAQPSAGISGGITSISAVLFYLAAYGVATIAAFALVTTVRGETGEVTALAGWSGLAKKSPGTAAAMALLLLSFAGIPLTSGFIGKWAVFVTAWRGGFAWLVVVAVLMSLVAAYFYLRVIMVMFFSPAAEDTRVVRSSWLTMGTVVVGCVLTVLLGILPGPLLELAASAREFLR</sequence>
<keyword evidence="3 5" id="KW-1133">Transmembrane helix</keyword>
<feature type="transmembrane region" description="Helical" evidence="5">
    <location>
        <begin position="302"/>
        <end position="323"/>
    </location>
</feature>
<keyword evidence="4 5" id="KW-0472">Membrane</keyword>
<comment type="subcellular location">
    <subcellularLocation>
        <location evidence="5">Cell membrane</location>
        <topology evidence="5">Multi-pass membrane protein</topology>
    </subcellularLocation>
    <subcellularLocation>
        <location evidence="1">Endomembrane system</location>
        <topology evidence="1">Multi-pass membrane protein</topology>
    </subcellularLocation>
    <subcellularLocation>
        <location evidence="6">Membrane</location>
        <topology evidence="6">Multi-pass membrane protein</topology>
    </subcellularLocation>
</comment>
<feature type="transmembrane region" description="Helical" evidence="5">
    <location>
        <begin position="12"/>
        <end position="33"/>
    </location>
</feature>
<keyword evidence="5" id="KW-0520">NAD</keyword>
<dbReference type="NCBIfam" id="TIGR01770">
    <property type="entry name" value="NDH_I_N"/>
    <property type="match status" value="1"/>
</dbReference>
<feature type="transmembrane region" description="Helical" evidence="5">
    <location>
        <begin position="274"/>
        <end position="296"/>
    </location>
</feature>
<dbReference type="GO" id="GO:0042773">
    <property type="term" value="P:ATP synthesis coupled electron transport"/>
    <property type="evidence" value="ECO:0007669"/>
    <property type="project" value="InterPro"/>
</dbReference>
<dbReference type="GO" id="GO:0048038">
    <property type="term" value="F:quinone binding"/>
    <property type="evidence" value="ECO:0007669"/>
    <property type="project" value="UniProtKB-KW"/>
</dbReference>
<feature type="transmembrane region" description="Helical" evidence="5">
    <location>
        <begin position="362"/>
        <end position="384"/>
    </location>
</feature>
<dbReference type="RefSeq" id="WP_094359510.1">
    <property type="nucleotide sequence ID" value="NZ_NMVK01000026.1"/>
</dbReference>
<feature type="transmembrane region" description="Helical" evidence="5">
    <location>
        <begin position="189"/>
        <end position="213"/>
    </location>
</feature>
<keyword evidence="5" id="KW-1003">Cell membrane</keyword>
<dbReference type="NCBIfam" id="NF004441">
    <property type="entry name" value="PRK05777.1-4"/>
    <property type="match status" value="1"/>
</dbReference>
<keyword evidence="5" id="KW-1278">Translocase</keyword>
<organism evidence="8 9">
    <name type="scientific">Enemella evansiae</name>
    <dbReference type="NCBI Taxonomy" id="2016499"/>
    <lineage>
        <taxon>Bacteria</taxon>
        <taxon>Bacillati</taxon>
        <taxon>Actinomycetota</taxon>
        <taxon>Actinomycetes</taxon>
        <taxon>Propionibacteriales</taxon>
        <taxon>Propionibacteriaceae</taxon>
        <taxon>Enemella</taxon>
    </lineage>
</organism>
<evidence type="ECO:0000313" key="8">
    <source>
        <dbReference type="EMBL" id="OYO15969.1"/>
    </source>
</evidence>
<comment type="function">
    <text evidence="5">NDH-1 shuttles electrons from NADH, via FMN and iron-sulfur (Fe-S) centers, to quinones in the respiratory chain. The immediate electron acceptor for the enzyme in this species is believed to be a menaquinone. Couples the redox reaction to proton translocation (for every two electrons transferred, four hydrogen ions are translocated across the cytoplasmic membrane), and thus conserves the redox energy in a proton gradient.</text>
</comment>
<keyword evidence="5" id="KW-0813">Transport</keyword>
<protein>
    <recommendedName>
        <fullName evidence="5">NADH-quinone oxidoreductase subunit N</fullName>
        <ecNumber evidence="5">7.1.1.-</ecNumber>
    </recommendedName>
    <alternativeName>
        <fullName evidence="5">NADH dehydrogenase I subunit N</fullName>
    </alternativeName>
    <alternativeName>
        <fullName evidence="5">NDH-1 subunit N</fullName>
    </alternativeName>
</protein>
<dbReference type="EC" id="7.1.1.-" evidence="5"/>
<dbReference type="InterPro" id="IPR001750">
    <property type="entry name" value="ND/Mrp_TM"/>
</dbReference>
<feature type="transmembrane region" description="Helical" evidence="5">
    <location>
        <begin position="485"/>
        <end position="505"/>
    </location>
</feature>
<accession>A0A4R6LUY5</accession>
<dbReference type="GO" id="GO:0008137">
    <property type="term" value="F:NADH dehydrogenase (ubiquinone) activity"/>
    <property type="evidence" value="ECO:0007669"/>
    <property type="project" value="InterPro"/>
</dbReference>
<evidence type="ECO:0000256" key="3">
    <source>
        <dbReference type="ARBA" id="ARBA00022989"/>
    </source>
</evidence>
<evidence type="ECO:0000256" key="2">
    <source>
        <dbReference type="ARBA" id="ARBA00022692"/>
    </source>
</evidence>
<dbReference type="GO" id="GO:0005886">
    <property type="term" value="C:plasma membrane"/>
    <property type="evidence" value="ECO:0007669"/>
    <property type="project" value="UniProtKB-SubCell"/>
</dbReference>
<gene>
    <name evidence="5" type="primary">nuoN</name>
    <name evidence="8" type="ORF">CGZ94_06055</name>
</gene>
<evidence type="ECO:0000256" key="1">
    <source>
        <dbReference type="ARBA" id="ARBA00004127"/>
    </source>
</evidence>
<feature type="transmembrane region" description="Helical" evidence="5">
    <location>
        <begin position="411"/>
        <end position="432"/>
    </location>
</feature>
<dbReference type="GO" id="GO:0012505">
    <property type="term" value="C:endomembrane system"/>
    <property type="evidence" value="ECO:0007669"/>
    <property type="project" value="UniProtKB-SubCell"/>
</dbReference>
<feature type="transmembrane region" description="Helical" evidence="5">
    <location>
        <begin position="233"/>
        <end position="253"/>
    </location>
</feature>
<dbReference type="InterPro" id="IPR010096">
    <property type="entry name" value="NADH-Q_OxRdtase_suN/2"/>
</dbReference>
<dbReference type="Pfam" id="PF00361">
    <property type="entry name" value="Proton_antipo_M"/>
    <property type="match status" value="1"/>
</dbReference>
<accession>A0A255GJG4</accession>
<feature type="domain" description="NADH:quinone oxidoreductase/Mrp antiporter transmembrane" evidence="7">
    <location>
        <begin position="153"/>
        <end position="456"/>
    </location>
</feature>
<dbReference type="OrthoDB" id="9811718at2"/>
<comment type="subunit">
    <text evidence="5">NDH-1 is composed of 14 different subunits. Subunits NuoA, H, J, K, L, M, N constitute the membrane sector of the complex.</text>
</comment>
<evidence type="ECO:0000256" key="4">
    <source>
        <dbReference type="ARBA" id="ARBA00023136"/>
    </source>
</evidence>
<dbReference type="PANTHER" id="PTHR22773">
    <property type="entry name" value="NADH DEHYDROGENASE"/>
    <property type="match status" value="1"/>
</dbReference>
<keyword evidence="9" id="KW-1185">Reference proteome</keyword>
<evidence type="ECO:0000313" key="9">
    <source>
        <dbReference type="Proteomes" id="UP000215896"/>
    </source>
</evidence>
<proteinExistence type="inferred from homology"/>
<feature type="transmembrane region" description="Helical" evidence="5">
    <location>
        <begin position="81"/>
        <end position="99"/>
    </location>
</feature>
<name>A0A255GJG4_9ACTN</name>
<feature type="transmembrane region" description="Helical" evidence="5">
    <location>
        <begin position="40"/>
        <end position="61"/>
    </location>
</feature>
<dbReference type="AlphaFoldDB" id="A0A255GJG4"/>
<dbReference type="GO" id="GO:0050136">
    <property type="term" value="F:NADH dehydrogenase (quinone) (non-electrogenic) activity"/>
    <property type="evidence" value="ECO:0007669"/>
    <property type="project" value="UniProtKB-UniRule"/>
</dbReference>
<feature type="transmembrane region" description="Helical" evidence="5">
    <location>
        <begin position="330"/>
        <end position="350"/>
    </location>
</feature>